<dbReference type="Pfam" id="PF19546">
    <property type="entry name" value="DUF6070"/>
    <property type="match status" value="1"/>
</dbReference>
<keyword evidence="3" id="KW-1185">Reference proteome</keyword>
<organism evidence="2 3">
    <name type="scientific">Sporofaciens musculi</name>
    <dbReference type="NCBI Taxonomy" id="2681861"/>
    <lineage>
        <taxon>Bacteria</taxon>
        <taxon>Bacillati</taxon>
        <taxon>Bacillota</taxon>
        <taxon>Clostridia</taxon>
        <taxon>Lachnospirales</taxon>
        <taxon>Lachnospiraceae</taxon>
        <taxon>Sporofaciens</taxon>
    </lineage>
</organism>
<proteinExistence type="predicted"/>
<evidence type="ECO:0000313" key="3">
    <source>
        <dbReference type="Proteomes" id="UP000460412"/>
    </source>
</evidence>
<dbReference type="RefSeq" id="WP_159757765.1">
    <property type="nucleotide sequence ID" value="NZ_WUQX01000003.1"/>
</dbReference>
<feature type="chain" id="PRO_5039101632" evidence="1">
    <location>
        <begin position="20"/>
        <end position="412"/>
    </location>
</feature>
<name>A0A7X3MME2_9FIRM</name>
<reference evidence="2 3" key="1">
    <citation type="submission" date="2019-12" db="EMBL/GenBank/DDBJ databases">
        <title>Sporaefaciens musculi gen. nov., sp. nov., a novel bacterium isolated from the caecum of an obese mouse.</title>
        <authorList>
            <person name="Rasmussen T.S."/>
            <person name="Streidl T."/>
            <person name="Hitch T.C.A."/>
            <person name="Wortmann E."/>
            <person name="Deptula P."/>
            <person name="Hansen M."/>
            <person name="Nielsen D.S."/>
            <person name="Clavel T."/>
            <person name="Vogensen F.K."/>
        </authorList>
    </citation>
    <scope>NUCLEOTIDE SEQUENCE [LARGE SCALE GENOMIC DNA]</scope>
    <source>
        <strain evidence="2 3">WCA-9-b2</strain>
        <plasmid evidence="2">unnamed</plasmid>
    </source>
</reference>
<dbReference type="InterPro" id="IPR045714">
    <property type="entry name" value="DUF6070"/>
</dbReference>
<keyword evidence="1" id="KW-0732">Signal</keyword>
<evidence type="ECO:0000313" key="2">
    <source>
        <dbReference type="EMBL" id="MXP79118.1"/>
    </source>
</evidence>
<accession>A0A7X3MME2</accession>
<dbReference type="Proteomes" id="UP000460412">
    <property type="component" value="Unassembled WGS sequence"/>
</dbReference>
<geneLocation type="plasmid" evidence="2">
    <name>unnamed</name>
</geneLocation>
<feature type="signal peptide" evidence="1">
    <location>
        <begin position="1"/>
        <end position="19"/>
    </location>
</feature>
<keyword evidence="2" id="KW-0614">Plasmid</keyword>
<dbReference type="EMBL" id="WUQX01000003">
    <property type="protein sequence ID" value="MXP79118.1"/>
    <property type="molecule type" value="Genomic_DNA"/>
</dbReference>
<comment type="caution">
    <text evidence="2">The sequence shown here is derived from an EMBL/GenBank/DDBJ whole genome shotgun (WGS) entry which is preliminary data.</text>
</comment>
<protein>
    <submittedName>
        <fullName evidence="2">ATP F0F1 synthase subunit B</fullName>
    </submittedName>
</protein>
<sequence>MKRTLQKCSVCFLSALSLAAVGHVVGEMKAAVYPAGSRGVKVPFARIESQEQPGAADGEPYAYTEPECVLSMEEQKKIQNEAVSAAEMCAGYYYAEESVNSSKDSGYASVIELTEQQRRDIVNVLGNNGMVSVSDDMNMRNYEDVENFYSQYRIGQEALVTIYEPFIDGTFSSRTFVYRQGILQTYYIGIGWQDNGIPVIQAARTNDIAEIRLTEKGYLIYTNAVIVAHGNLKEYYRVKPLPETCRELTQKYVSGLSYVSYMVMITDWDSGNVEEILRPCMFEDVYRIHTGEVFVPDGEGIPAELYESIMMTYFPVTAEQLREYCNYDAATDTYKYEMSISQPLPPFPEVVDYKENVDGTLTLFVDGVWPDYGSDYAFTNQIVVRPLENGAFRYLSNSIQKQELDIPVVGKR</sequence>
<dbReference type="AlphaFoldDB" id="A0A7X3MME2"/>
<gene>
    <name evidence="2" type="ORF">GN277_28585</name>
</gene>
<evidence type="ECO:0000256" key="1">
    <source>
        <dbReference type="SAM" id="SignalP"/>
    </source>
</evidence>